<dbReference type="PANTHER" id="PTHR37610:SF40">
    <property type="entry name" value="OS01G0909600 PROTEIN"/>
    <property type="match status" value="1"/>
</dbReference>
<protein>
    <recommendedName>
        <fullName evidence="1">Retrotransposon Copia-like N-terminal domain-containing protein</fullName>
    </recommendedName>
</protein>
<organism evidence="2">
    <name type="scientific">Sesamum radiatum</name>
    <name type="common">Black benniseed</name>
    <dbReference type="NCBI Taxonomy" id="300843"/>
    <lineage>
        <taxon>Eukaryota</taxon>
        <taxon>Viridiplantae</taxon>
        <taxon>Streptophyta</taxon>
        <taxon>Embryophyta</taxon>
        <taxon>Tracheophyta</taxon>
        <taxon>Spermatophyta</taxon>
        <taxon>Magnoliopsida</taxon>
        <taxon>eudicotyledons</taxon>
        <taxon>Gunneridae</taxon>
        <taxon>Pentapetalae</taxon>
        <taxon>asterids</taxon>
        <taxon>lamiids</taxon>
        <taxon>Lamiales</taxon>
        <taxon>Pedaliaceae</taxon>
        <taxon>Sesamum</taxon>
    </lineage>
</organism>
<accession>A0AAW2K6M7</accession>
<dbReference type="AlphaFoldDB" id="A0AAW2K6M7"/>
<comment type="caution">
    <text evidence="2">The sequence shown here is derived from an EMBL/GenBank/DDBJ whole genome shotgun (WGS) entry which is preliminary data.</text>
</comment>
<evidence type="ECO:0000259" key="1">
    <source>
        <dbReference type="Pfam" id="PF14244"/>
    </source>
</evidence>
<gene>
    <name evidence="2" type="ORF">Sradi_6462000</name>
</gene>
<name>A0AAW2K6M7_SESRA</name>
<dbReference type="PANTHER" id="PTHR37610">
    <property type="entry name" value="CCHC-TYPE DOMAIN-CONTAINING PROTEIN"/>
    <property type="match status" value="1"/>
</dbReference>
<proteinExistence type="predicted"/>
<evidence type="ECO:0000313" key="2">
    <source>
        <dbReference type="EMBL" id="KAL0301852.1"/>
    </source>
</evidence>
<reference evidence="2" key="2">
    <citation type="journal article" date="2024" name="Plant">
        <title>Genomic evolution and insights into agronomic trait innovations of Sesamum species.</title>
        <authorList>
            <person name="Miao H."/>
            <person name="Wang L."/>
            <person name="Qu L."/>
            <person name="Liu H."/>
            <person name="Sun Y."/>
            <person name="Le M."/>
            <person name="Wang Q."/>
            <person name="Wei S."/>
            <person name="Zheng Y."/>
            <person name="Lin W."/>
            <person name="Duan Y."/>
            <person name="Cao H."/>
            <person name="Xiong S."/>
            <person name="Wang X."/>
            <person name="Wei L."/>
            <person name="Li C."/>
            <person name="Ma Q."/>
            <person name="Ju M."/>
            <person name="Zhao R."/>
            <person name="Li G."/>
            <person name="Mu C."/>
            <person name="Tian Q."/>
            <person name="Mei H."/>
            <person name="Zhang T."/>
            <person name="Gao T."/>
            <person name="Zhang H."/>
        </authorList>
    </citation>
    <scope>NUCLEOTIDE SEQUENCE</scope>
    <source>
        <strain evidence="2">G02</strain>
    </source>
</reference>
<sequence>MMNHPKIFKLQPSDNPGTSLVSVPLDGNNYLTWSRSIKIALGVKMKLGLINGKLTQPAEDNEAYERWVRADYIVMSKILNSMSKEIAESFLYTNNARELWLEIEARFGQSNRPMLYQLKREISSIS</sequence>
<dbReference type="EMBL" id="JACGWJ010000030">
    <property type="protein sequence ID" value="KAL0301852.1"/>
    <property type="molecule type" value="Genomic_DNA"/>
</dbReference>
<dbReference type="InterPro" id="IPR029472">
    <property type="entry name" value="Copia-like_N"/>
</dbReference>
<reference evidence="2" key="1">
    <citation type="submission" date="2020-06" db="EMBL/GenBank/DDBJ databases">
        <authorList>
            <person name="Li T."/>
            <person name="Hu X."/>
            <person name="Zhang T."/>
            <person name="Song X."/>
            <person name="Zhang H."/>
            <person name="Dai N."/>
            <person name="Sheng W."/>
            <person name="Hou X."/>
            <person name="Wei L."/>
        </authorList>
    </citation>
    <scope>NUCLEOTIDE SEQUENCE</scope>
    <source>
        <strain evidence="2">G02</strain>
        <tissue evidence="2">Leaf</tissue>
    </source>
</reference>
<feature type="domain" description="Retrotransposon Copia-like N-terminal" evidence="1">
    <location>
        <begin position="11"/>
        <end position="58"/>
    </location>
</feature>
<dbReference type="Pfam" id="PF14244">
    <property type="entry name" value="Retrotran_gag_3"/>
    <property type="match status" value="1"/>
</dbReference>